<keyword evidence="3" id="KW-0547">Nucleotide-binding</keyword>
<keyword evidence="3" id="KW-0820">tRNA-binding</keyword>
<dbReference type="Proteomes" id="UP001319060">
    <property type="component" value="Unassembled WGS sequence"/>
</dbReference>
<comment type="caution">
    <text evidence="3">Lacks conserved residue(s) required for the propagation of feature annotation.</text>
</comment>
<name>A0ABS2ZET6_9BACL</name>
<dbReference type="EMBL" id="JAFHKS010000043">
    <property type="protein sequence ID" value="MBN3545961.1"/>
    <property type="molecule type" value="Genomic_DNA"/>
</dbReference>
<proteinExistence type="inferred from homology"/>
<reference evidence="4 5" key="1">
    <citation type="submission" date="2021-01" db="EMBL/GenBank/DDBJ databases">
        <title>Genome Sequencing of Type Strains.</title>
        <authorList>
            <person name="Lemaire J.F."/>
            <person name="Inderbitzin P."/>
            <person name="Collins S.B."/>
            <person name="Wespe N."/>
            <person name="Knight-Connoni V."/>
        </authorList>
    </citation>
    <scope>NUCLEOTIDE SEQUENCE [LARGE SCALE GENOMIC DNA]</scope>
    <source>
        <strain evidence="4 5">DSM 14730</strain>
    </source>
</reference>
<comment type="caution">
    <text evidence="4">The sequence shown here is derived from an EMBL/GenBank/DDBJ whole genome shotgun (WGS) entry which is preliminary data.</text>
</comment>
<dbReference type="SUPFAM" id="SSF52374">
    <property type="entry name" value="Nucleotidylyl transferase"/>
    <property type="match status" value="1"/>
</dbReference>
<dbReference type="Pfam" id="PF05636">
    <property type="entry name" value="HIGH_NTase1"/>
    <property type="match status" value="1"/>
</dbReference>
<dbReference type="PANTHER" id="PTHR37825">
    <property type="entry name" value="TRNA(MET) CYTIDINE ACETATE LIGASE"/>
    <property type="match status" value="1"/>
</dbReference>
<evidence type="ECO:0000313" key="4">
    <source>
        <dbReference type="EMBL" id="MBN3545961.1"/>
    </source>
</evidence>
<keyword evidence="1 3" id="KW-0436">Ligase</keyword>
<keyword evidence="3" id="KW-0694">RNA-binding</keyword>
<comment type="subcellular location">
    <subcellularLocation>
        <location evidence="3">Cytoplasm</location>
    </subcellularLocation>
</comment>
<feature type="binding site" evidence="3">
    <location>
        <position position="186"/>
    </location>
    <ligand>
        <name>ATP</name>
        <dbReference type="ChEBI" id="CHEBI:30616"/>
    </ligand>
</feature>
<feature type="binding site" evidence="3">
    <location>
        <position position="101"/>
    </location>
    <ligand>
        <name>ATP</name>
        <dbReference type="ChEBI" id="CHEBI:30616"/>
    </ligand>
</feature>
<keyword evidence="3" id="KW-0067">ATP-binding</keyword>
<comment type="function">
    <text evidence="3">Catalyzes the formation of N(4)-acetylcytidine (ac(4)C) at the wobble position of elongator tRNA(Met), using acetate and ATP as substrates. First activates an acetate ion to form acetyladenylate (Ac-AMP) and then transfers the acetyl group to tRNA to form ac(4)C34.</text>
</comment>
<keyword evidence="3" id="KW-0963">Cytoplasm</keyword>
<dbReference type="Gene3D" id="3.40.50.620">
    <property type="entry name" value="HUPs"/>
    <property type="match status" value="1"/>
</dbReference>
<dbReference type="NCBIfam" id="NF010191">
    <property type="entry name" value="PRK13670.1"/>
    <property type="match status" value="1"/>
</dbReference>
<comment type="similarity">
    <text evidence="3">Belongs to the TmcAL family.</text>
</comment>
<feature type="binding site" evidence="3">
    <location>
        <position position="161"/>
    </location>
    <ligand>
        <name>ATP</name>
        <dbReference type="ChEBI" id="CHEBI:30616"/>
    </ligand>
</feature>
<keyword evidence="5" id="KW-1185">Reference proteome</keyword>
<feature type="binding site" evidence="3">
    <location>
        <begin position="7"/>
        <end position="20"/>
    </location>
    <ligand>
        <name>ATP</name>
        <dbReference type="ChEBI" id="CHEBI:30616"/>
    </ligand>
</feature>
<dbReference type="EC" id="6.3.4.-" evidence="3"/>
<keyword evidence="2 3" id="KW-0819">tRNA processing</keyword>
<protein>
    <recommendedName>
        <fullName evidence="3">tRNA(Met) cytidine acetate ligase</fullName>
        <ecNumber evidence="3">6.3.4.-</ecNumber>
    </recommendedName>
</protein>
<evidence type="ECO:0000256" key="2">
    <source>
        <dbReference type="ARBA" id="ARBA00022694"/>
    </source>
</evidence>
<dbReference type="PANTHER" id="PTHR37825:SF1">
    <property type="entry name" value="TRNA(MET) CYTIDINE ACETATE LIGASE"/>
    <property type="match status" value="1"/>
</dbReference>
<sequence>MKATGVVVEYNPFHNGHYYHLQETKNVSGADCVIAVMSGNFLQRGEPALLSKWKRTKMALLGGADLVIELPYSFATSHAPRFAYGSIYLLQSLGAESFCFGSESGDGALFNETHDLVNSQNYTYQAKLREFIDTGLSYPSAAARAYEALETPLALDLSKPNNILGFEYVRASRELGFRIKPLTIKRKNADYHDVLLGKGDIASATAIREAVFSSDIRKAKHYMPSFTFDLLAEEQSVKGTLMNWERLYPLLRYQLLSSSPSEINTFYEVEEGLEYRMIDAMRSCDSFESFMKQLKTKRYTWTRLQRACLHVLNKIRKEDMLALLESPPGYIRVLGMTGKGREYLRSVKKSIDLPLVTTVSKHDFAGLEMEAKTSLVYAQGAVRNVLRAEKEEFNTPPVMVE</sequence>
<organism evidence="4 5">
    <name type="scientific">Fictibacillus barbaricus</name>
    <dbReference type="NCBI Taxonomy" id="182136"/>
    <lineage>
        <taxon>Bacteria</taxon>
        <taxon>Bacillati</taxon>
        <taxon>Bacillota</taxon>
        <taxon>Bacilli</taxon>
        <taxon>Bacillales</taxon>
        <taxon>Fictibacillaceae</taxon>
        <taxon>Fictibacillus</taxon>
    </lineage>
</organism>
<evidence type="ECO:0000256" key="1">
    <source>
        <dbReference type="ARBA" id="ARBA00022598"/>
    </source>
</evidence>
<accession>A0ABS2ZET6</accession>
<dbReference type="HAMAP" id="MF_01539">
    <property type="entry name" value="TmcAL"/>
    <property type="match status" value="1"/>
</dbReference>
<dbReference type="RefSeq" id="WP_188402789.1">
    <property type="nucleotide sequence ID" value="NZ_BMCE01000002.1"/>
</dbReference>
<dbReference type="InterPro" id="IPR014729">
    <property type="entry name" value="Rossmann-like_a/b/a_fold"/>
</dbReference>
<evidence type="ECO:0000313" key="5">
    <source>
        <dbReference type="Proteomes" id="UP001319060"/>
    </source>
</evidence>
<dbReference type="InterPro" id="IPR008513">
    <property type="entry name" value="tRNA(Met)_cyd_acetate_ligase"/>
</dbReference>
<evidence type="ECO:0000256" key="3">
    <source>
        <dbReference type="HAMAP-Rule" id="MF_01539"/>
    </source>
</evidence>
<comment type="catalytic activity">
    <reaction evidence="3">
        <text>cytidine(34) in elongator tRNA(Met) + acetate + ATP = N(4)-acetylcytidine(34) in elongator tRNA(Met) + AMP + diphosphate</text>
        <dbReference type="Rhea" id="RHEA:58144"/>
        <dbReference type="Rhea" id="RHEA-COMP:10693"/>
        <dbReference type="Rhea" id="RHEA-COMP:10694"/>
        <dbReference type="ChEBI" id="CHEBI:30089"/>
        <dbReference type="ChEBI" id="CHEBI:30616"/>
        <dbReference type="ChEBI" id="CHEBI:33019"/>
        <dbReference type="ChEBI" id="CHEBI:74900"/>
        <dbReference type="ChEBI" id="CHEBI:82748"/>
        <dbReference type="ChEBI" id="CHEBI:456215"/>
    </reaction>
</comment>
<gene>
    <name evidence="3" type="primary">tmcAL</name>
    <name evidence="4" type="ORF">JYA64_11695</name>
</gene>